<feature type="chain" id="PRO_5040979129" evidence="2">
    <location>
        <begin position="35"/>
        <end position="174"/>
    </location>
</feature>
<protein>
    <submittedName>
        <fullName evidence="3">Uncharacterized protein</fullName>
    </submittedName>
</protein>
<feature type="region of interest" description="Disordered" evidence="1">
    <location>
        <begin position="99"/>
        <end position="120"/>
    </location>
</feature>
<evidence type="ECO:0000256" key="2">
    <source>
        <dbReference type="SAM" id="SignalP"/>
    </source>
</evidence>
<organism evidence="3 4">
    <name type="scientific">Actinacidiphila cocklensis</name>
    <dbReference type="NCBI Taxonomy" id="887465"/>
    <lineage>
        <taxon>Bacteria</taxon>
        <taxon>Bacillati</taxon>
        <taxon>Actinomycetota</taxon>
        <taxon>Actinomycetes</taxon>
        <taxon>Kitasatosporales</taxon>
        <taxon>Streptomycetaceae</taxon>
        <taxon>Actinacidiphila</taxon>
    </lineage>
</organism>
<proteinExistence type="predicted"/>
<comment type="caution">
    <text evidence="3">The sequence shown here is derived from an EMBL/GenBank/DDBJ whole genome shotgun (WGS) entry which is preliminary data.</text>
</comment>
<feature type="signal peptide" evidence="2">
    <location>
        <begin position="1"/>
        <end position="34"/>
    </location>
</feature>
<evidence type="ECO:0000313" key="3">
    <source>
        <dbReference type="EMBL" id="CAG6393017.1"/>
    </source>
</evidence>
<evidence type="ECO:0000313" key="4">
    <source>
        <dbReference type="Proteomes" id="UP001152519"/>
    </source>
</evidence>
<keyword evidence="2" id="KW-0732">Signal</keyword>
<name>A0A9W4E530_9ACTN</name>
<gene>
    <name evidence="3" type="ORF">SCOCK_20048</name>
</gene>
<dbReference type="Proteomes" id="UP001152519">
    <property type="component" value="Unassembled WGS sequence"/>
</dbReference>
<reference evidence="3" key="1">
    <citation type="submission" date="2021-05" db="EMBL/GenBank/DDBJ databases">
        <authorList>
            <person name="Arsene-Ploetze F."/>
        </authorList>
    </citation>
    <scope>NUCLEOTIDE SEQUENCE</scope>
    <source>
        <strain evidence="3">DSM 42138</strain>
    </source>
</reference>
<dbReference type="EMBL" id="CAJSLV010000048">
    <property type="protein sequence ID" value="CAG6393017.1"/>
    <property type="molecule type" value="Genomic_DNA"/>
</dbReference>
<accession>A0A9W4E530</accession>
<feature type="compositionally biased region" description="Gly residues" evidence="1">
    <location>
        <begin position="108"/>
        <end position="120"/>
    </location>
</feature>
<dbReference type="RefSeq" id="WP_251488270.1">
    <property type="nucleotide sequence ID" value="NZ_CAJSLV010000048.1"/>
</dbReference>
<feature type="compositionally biased region" description="Low complexity" evidence="1">
    <location>
        <begin position="46"/>
        <end position="62"/>
    </location>
</feature>
<dbReference type="AlphaFoldDB" id="A0A9W4E530"/>
<feature type="region of interest" description="Disordered" evidence="1">
    <location>
        <begin position="35"/>
        <end position="62"/>
    </location>
</feature>
<keyword evidence="4" id="KW-1185">Reference proteome</keyword>
<evidence type="ECO:0000256" key="1">
    <source>
        <dbReference type="SAM" id="MobiDB-lite"/>
    </source>
</evidence>
<sequence>MSSRTTRKVAVPAGRRLPASLPALVLAAVLGATGACSSASGPPPRSTAGSPPSHTTTPAATASPATLTLDEHALRTSVHVTNGTAVVVLLHSTYWSTPTSSDPDVLVPGGGGSSPTGSCPPGGGCGVSSARFAAAHPGTARITAHRSSCGEAMRCPPGQSAYEVTVTVSGGPSG</sequence>